<organism evidence="2">
    <name type="scientific">Chromera velia CCMP2878</name>
    <dbReference type="NCBI Taxonomy" id="1169474"/>
    <lineage>
        <taxon>Eukaryota</taxon>
        <taxon>Sar</taxon>
        <taxon>Alveolata</taxon>
        <taxon>Colpodellida</taxon>
        <taxon>Chromeraceae</taxon>
        <taxon>Chromera</taxon>
    </lineage>
</organism>
<dbReference type="AlphaFoldDB" id="A0A0G4H9I8"/>
<evidence type="ECO:0000256" key="1">
    <source>
        <dbReference type="SAM" id="MobiDB-lite"/>
    </source>
</evidence>
<feature type="compositionally biased region" description="Polar residues" evidence="1">
    <location>
        <begin position="347"/>
        <end position="361"/>
    </location>
</feature>
<dbReference type="PhylomeDB" id="A0A0G4H9I8"/>
<proteinExistence type="predicted"/>
<dbReference type="VEuPathDB" id="CryptoDB:Cvel_5990"/>
<gene>
    <name evidence="2" type="ORF">Cvel_5990</name>
</gene>
<accession>A0A0G4H9I8</accession>
<name>A0A0G4H9I8_9ALVE</name>
<sequence>MSADSIPLLDAHTQFLALQKRVDDQEKQIGSLQRSLCCTLRLLGNLKRTEELVKLLPPPPLPSPKAPFPKVVENPEALLSSVEDLREKKSETACRVLFAVFFPHLQDVRSRFEKKKTEIADLVGKWSVFCAGRGDRKRADWLSSLSPEEVHLFKALTHHELPTEWKVPVNPVEGKWPPLFPVLSAYASRDFFSFCKLLLLNPNPSRLAQQLMVPVLLGRPGALSVPSSGYSNAPFEDILPSLNLIAPLDANFLSFRSHALAVLWNAALGSPKLVGVKELCRWLATASHVADSETVERVAALGSAKGRKVARQIENFLHRSGGRSIALSPSRKCSGVISPQRFLRPTSDVSSASRKPSDLQS</sequence>
<evidence type="ECO:0000313" key="2">
    <source>
        <dbReference type="EMBL" id="CEM40608.1"/>
    </source>
</evidence>
<reference evidence="2" key="1">
    <citation type="submission" date="2014-11" db="EMBL/GenBank/DDBJ databases">
        <authorList>
            <person name="Otto D Thomas"/>
            <person name="Naeem Raeece"/>
        </authorList>
    </citation>
    <scope>NUCLEOTIDE SEQUENCE</scope>
</reference>
<dbReference type="EMBL" id="CDMZ01002072">
    <property type="protein sequence ID" value="CEM40608.1"/>
    <property type="molecule type" value="Genomic_DNA"/>
</dbReference>
<feature type="region of interest" description="Disordered" evidence="1">
    <location>
        <begin position="340"/>
        <end position="361"/>
    </location>
</feature>
<protein>
    <submittedName>
        <fullName evidence="2">Uncharacterized protein</fullName>
    </submittedName>
</protein>